<dbReference type="InterPro" id="IPR011611">
    <property type="entry name" value="PfkB_dom"/>
</dbReference>
<organism evidence="7 8">
    <name type="scientific">Puccinia striiformis</name>
    <dbReference type="NCBI Taxonomy" id="27350"/>
    <lineage>
        <taxon>Eukaryota</taxon>
        <taxon>Fungi</taxon>
        <taxon>Dikarya</taxon>
        <taxon>Basidiomycota</taxon>
        <taxon>Pucciniomycotina</taxon>
        <taxon>Pucciniomycetes</taxon>
        <taxon>Pucciniales</taxon>
        <taxon>Pucciniaceae</taxon>
        <taxon>Puccinia</taxon>
    </lineage>
</organism>
<dbReference type="Proteomes" id="UP000238274">
    <property type="component" value="Unassembled WGS sequence"/>
</dbReference>
<sequence>MDFSVGTAQISDELNKFLAFAVVKAVSQGDPPASQADPLRSFEILFVDIYEQPTLALTRTGWSQQECPHALLQEHPSILPGSSSKSLYRKQPSARQFTTNAHLDRLKAFIDPCQQFLDAKRARRPIIALESTILTHGLPASSAIELAAELEEIANKLNVTPVHIALVGGRIKLGLSAADLRQLLHPDHRENLLKLGRRDLPSAITQKLSGGTTVSATMVIAHLAGIKVFATGGIGGVHREAVRTMDISSDLTELARTPVAVVCSGVKSILDIPLTLEYLVITRRMFYKSPKLTNFQSPLPFNLNQETLGVPVISFSKTKDFPAFYSPKSGHDAPFNSSSTLECAQTIYHSDLLNLNSGTLVAVPIPDQYTQHGQIIQEAVERAVLESESQGINRLGKSVTPWLLNRVKELSDGKSVIANVGLIKNNVLVASQIARDYNDLILASKPASLPMITDRTKVPATVNKQSVPTTHESCRMMVIGAAAIDITSRVPLDDRSNPLSTRSTSPGSVKMSLGGVALNIARASYALGVNDVMVVSQLGSGCSFGEYLLNQLRSTGLRSDGIHVNHHASTGIVNMFLDRNGDLLGGVADLKSIEDMDCQHISSLIRNQKPRVVCFDGNLSSDGIFGLLQTCHESDFILTAFEPTSVSKSTKIMKSLVGLHKSSNGRKKLTMMFPNLQELTEIHQTGILNSCIDELESVGYFQSIQALQADQRFLEHVRKTSPAWVSQSGTLQIALKLLPFVDFLVVKNGADGLVLVATNSSSSSRHLFPFASSSLQQTHQKTHGDGQHPWIYNQSQTLCFKFFPAVRSSKPAENHNPAQSATTQGGQEIFNVTGAGDSLCASILTSVALHDPGQTHLAFDWDVVIDSAQK</sequence>
<protein>
    <recommendedName>
        <fullName evidence="6">Carbohydrate kinase PfkB domain-containing protein</fullName>
    </recommendedName>
</protein>
<dbReference type="VEuPathDB" id="FungiDB:PSHT_06728"/>
<dbReference type="GO" id="GO:0016798">
    <property type="term" value="F:hydrolase activity, acting on glycosyl bonds"/>
    <property type="evidence" value="ECO:0007669"/>
    <property type="project" value="UniProtKB-KW"/>
</dbReference>
<dbReference type="SUPFAM" id="SSF110581">
    <property type="entry name" value="Indigoidine synthase A-like"/>
    <property type="match status" value="1"/>
</dbReference>
<dbReference type="Pfam" id="PF04227">
    <property type="entry name" value="Indigoidine_A"/>
    <property type="match status" value="2"/>
</dbReference>
<accession>A0A2S4W3R2</accession>
<dbReference type="SUPFAM" id="SSF53613">
    <property type="entry name" value="Ribokinase-like"/>
    <property type="match status" value="1"/>
</dbReference>
<evidence type="ECO:0000256" key="2">
    <source>
        <dbReference type="ARBA" id="ARBA00022801"/>
    </source>
</evidence>
<evidence type="ECO:0000313" key="7">
    <source>
        <dbReference type="EMBL" id="POW16411.1"/>
    </source>
</evidence>
<dbReference type="Pfam" id="PF00294">
    <property type="entry name" value="PfkB"/>
    <property type="match status" value="1"/>
</dbReference>
<keyword evidence="3" id="KW-0464">Manganese</keyword>
<dbReference type="AlphaFoldDB" id="A0A2S4W3R2"/>
<dbReference type="GO" id="GO:0005737">
    <property type="term" value="C:cytoplasm"/>
    <property type="evidence" value="ECO:0007669"/>
    <property type="project" value="TreeGrafter"/>
</dbReference>
<dbReference type="GO" id="GO:0004730">
    <property type="term" value="F:pseudouridylate synthase activity"/>
    <property type="evidence" value="ECO:0007669"/>
    <property type="project" value="InterPro"/>
</dbReference>
<evidence type="ECO:0000256" key="3">
    <source>
        <dbReference type="ARBA" id="ARBA00023211"/>
    </source>
</evidence>
<dbReference type="OrthoDB" id="198885at2759"/>
<dbReference type="PANTHER" id="PTHR42909:SF1">
    <property type="entry name" value="CARBOHYDRATE KINASE PFKB DOMAIN-CONTAINING PROTEIN"/>
    <property type="match status" value="1"/>
</dbReference>
<dbReference type="InterPro" id="IPR029056">
    <property type="entry name" value="Ribokinase-like"/>
</dbReference>
<dbReference type="EMBL" id="PKSM01000080">
    <property type="protein sequence ID" value="POW16411.1"/>
    <property type="molecule type" value="Genomic_DNA"/>
</dbReference>
<dbReference type="Gene3D" id="3.40.1190.20">
    <property type="match status" value="1"/>
</dbReference>
<keyword evidence="8" id="KW-1185">Reference proteome</keyword>
<evidence type="ECO:0000256" key="4">
    <source>
        <dbReference type="ARBA" id="ARBA00023239"/>
    </source>
</evidence>
<proteinExistence type="predicted"/>
<dbReference type="InterPro" id="IPR007342">
    <property type="entry name" value="PsuG"/>
</dbReference>
<feature type="domain" description="Carbohydrate kinase PfkB" evidence="6">
    <location>
        <begin position="477"/>
        <end position="681"/>
    </location>
</feature>
<keyword evidence="5" id="KW-0326">Glycosidase</keyword>
<name>A0A2S4W3R2_9BASI</name>
<evidence type="ECO:0000256" key="5">
    <source>
        <dbReference type="ARBA" id="ARBA00023295"/>
    </source>
</evidence>
<keyword evidence="2" id="KW-0378">Hydrolase</keyword>
<keyword evidence="4" id="KW-0456">Lyase</keyword>
<reference evidence="8" key="2">
    <citation type="journal article" date="2018" name="BMC Genomics">
        <title>Genomic insights into host adaptation between the wheat stripe rust pathogen (Puccinia striiformis f. sp. tritici) and the barley stripe rust pathogen (Puccinia striiformis f. sp. hordei).</title>
        <authorList>
            <person name="Xia C."/>
            <person name="Wang M."/>
            <person name="Yin C."/>
            <person name="Cornejo O.E."/>
            <person name="Hulbert S.H."/>
            <person name="Chen X."/>
        </authorList>
    </citation>
    <scope>NUCLEOTIDE SEQUENCE [LARGE SCALE GENOMIC DNA]</scope>
    <source>
        <strain evidence="8">93TX-2</strain>
    </source>
</reference>
<dbReference type="Gene3D" id="3.40.1790.10">
    <property type="entry name" value="Indigoidine synthase domain"/>
    <property type="match status" value="1"/>
</dbReference>
<dbReference type="GO" id="GO:0046872">
    <property type="term" value="F:metal ion binding"/>
    <property type="evidence" value="ECO:0007669"/>
    <property type="project" value="UniProtKB-KW"/>
</dbReference>
<evidence type="ECO:0000256" key="1">
    <source>
        <dbReference type="ARBA" id="ARBA00022723"/>
    </source>
</evidence>
<reference evidence="8" key="3">
    <citation type="journal article" date="2018" name="Mol. Plant Microbe Interact.">
        <title>Genome sequence resources for the wheat stripe rust pathogen (Puccinia striiformis f. sp. tritici) and the barley stripe rust pathogen (Puccinia striiformis f. sp. hordei).</title>
        <authorList>
            <person name="Xia C."/>
            <person name="Wang M."/>
            <person name="Yin C."/>
            <person name="Cornejo O.E."/>
            <person name="Hulbert S.H."/>
            <person name="Chen X."/>
        </authorList>
    </citation>
    <scope>NUCLEOTIDE SEQUENCE [LARGE SCALE GENOMIC DNA]</scope>
    <source>
        <strain evidence="8">93TX-2</strain>
    </source>
</reference>
<gene>
    <name evidence="7" type="ORF">PSHT_06728</name>
</gene>
<dbReference type="InterPro" id="IPR022830">
    <property type="entry name" value="Indigdn_synthA-like"/>
</dbReference>
<keyword evidence="1" id="KW-0479">Metal-binding</keyword>
<evidence type="ECO:0000259" key="6">
    <source>
        <dbReference type="Pfam" id="PF00294"/>
    </source>
</evidence>
<reference evidence="7 8" key="1">
    <citation type="submission" date="2017-12" db="EMBL/GenBank/DDBJ databases">
        <title>Gene loss provides genomic basis for host adaptation in cereal stripe rust fungi.</title>
        <authorList>
            <person name="Xia C."/>
        </authorList>
    </citation>
    <scope>NUCLEOTIDE SEQUENCE [LARGE SCALE GENOMIC DNA]</scope>
    <source>
        <strain evidence="7 8">93TX-2</strain>
    </source>
</reference>
<evidence type="ECO:0000313" key="8">
    <source>
        <dbReference type="Proteomes" id="UP000238274"/>
    </source>
</evidence>
<comment type="caution">
    <text evidence="7">The sequence shown here is derived from an EMBL/GenBank/DDBJ whole genome shotgun (WGS) entry which is preliminary data.</text>
</comment>
<dbReference type="PANTHER" id="PTHR42909">
    <property type="entry name" value="ZGC:136858"/>
    <property type="match status" value="1"/>
</dbReference>
<dbReference type="VEuPathDB" id="FungiDB:PSTT_04588"/>